<comment type="subcellular location">
    <subcellularLocation>
        <location evidence="5">Cell membrane</location>
        <topology evidence="5">Multi-pass membrane protein</topology>
    </subcellularLocation>
    <subcellularLocation>
        <location evidence="1">Membrane</location>
        <topology evidence="1">Multi-pass membrane protein</topology>
    </subcellularLocation>
</comment>
<sequence length="252" mass="27518">MINRTSLQDTDQPVLEHLAELRRRLIVTLASVIVLTAVIYTKAFLIVEILKKSVGNQGLELAFFSLTGAFVLRVKLSFIASLITLSPFIGYQLFAFIGPGLTAKERKVLLSAVVYMVPCFVLGVVLSYAAVVPVVLHALLTYGNSYMNAALSGEEYLSFIAMLCVVFGLVFTLPFPLIALGKLGLLRSSWMKKARVSVVFSVLIGEGLLAADVTSVILLGVPLILIYEISLRVVIRMEKRREAASLSHPGME</sequence>
<dbReference type="Pfam" id="PF00902">
    <property type="entry name" value="TatC"/>
    <property type="match status" value="1"/>
</dbReference>
<keyword evidence="4 5" id="KW-0472">Membrane</keyword>
<evidence type="ECO:0000256" key="5">
    <source>
        <dbReference type="HAMAP-Rule" id="MF_00902"/>
    </source>
</evidence>
<organism evidence="6 7">
    <name type="scientific">Paenibacillus forsythiae</name>
    <dbReference type="NCBI Taxonomy" id="365616"/>
    <lineage>
        <taxon>Bacteria</taxon>
        <taxon>Bacillati</taxon>
        <taxon>Bacillota</taxon>
        <taxon>Bacilli</taxon>
        <taxon>Bacillales</taxon>
        <taxon>Paenibacillaceae</taxon>
        <taxon>Paenibacillus</taxon>
    </lineage>
</organism>
<keyword evidence="5" id="KW-0653">Protein transport</keyword>
<name>A0ABU3H970_9BACL</name>
<keyword evidence="5" id="KW-0813">Transport</keyword>
<dbReference type="RefSeq" id="WP_025697763.1">
    <property type="nucleotide sequence ID" value="NZ_JAUSUY010000012.1"/>
</dbReference>
<dbReference type="EMBL" id="JAUSUY010000012">
    <property type="protein sequence ID" value="MDT3427373.1"/>
    <property type="molecule type" value="Genomic_DNA"/>
</dbReference>
<dbReference type="HAMAP" id="MF_00902">
    <property type="entry name" value="TatC"/>
    <property type="match status" value="1"/>
</dbReference>
<keyword evidence="2 5" id="KW-0812">Transmembrane</keyword>
<dbReference type="PANTHER" id="PTHR30371:SF0">
    <property type="entry name" value="SEC-INDEPENDENT PROTEIN TRANSLOCASE PROTEIN TATC, CHLOROPLASTIC-RELATED"/>
    <property type="match status" value="1"/>
</dbReference>
<feature type="transmembrane region" description="Helical" evidence="5">
    <location>
        <begin position="109"/>
        <end position="136"/>
    </location>
</feature>
<keyword evidence="7" id="KW-1185">Reference proteome</keyword>
<evidence type="ECO:0000313" key="6">
    <source>
        <dbReference type="EMBL" id="MDT3427373.1"/>
    </source>
</evidence>
<keyword evidence="5" id="KW-0811">Translocation</keyword>
<proteinExistence type="inferred from homology"/>
<evidence type="ECO:0000256" key="3">
    <source>
        <dbReference type="ARBA" id="ARBA00022989"/>
    </source>
</evidence>
<evidence type="ECO:0000256" key="2">
    <source>
        <dbReference type="ARBA" id="ARBA00022692"/>
    </source>
</evidence>
<comment type="caution">
    <text evidence="6">The sequence shown here is derived from an EMBL/GenBank/DDBJ whole genome shotgun (WGS) entry which is preliminary data.</text>
</comment>
<dbReference type="Proteomes" id="UP001248709">
    <property type="component" value="Unassembled WGS sequence"/>
</dbReference>
<feature type="transmembrane region" description="Helical" evidence="5">
    <location>
        <begin position="193"/>
        <end position="211"/>
    </location>
</feature>
<evidence type="ECO:0000256" key="4">
    <source>
        <dbReference type="ARBA" id="ARBA00023136"/>
    </source>
</evidence>
<feature type="transmembrane region" description="Helical" evidence="5">
    <location>
        <begin position="156"/>
        <end position="181"/>
    </location>
</feature>
<protein>
    <recommendedName>
        <fullName evidence="5">Sec-independent protein translocase protein TatC</fullName>
    </recommendedName>
</protein>
<evidence type="ECO:0000313" key="7">
    <source>
        <dbReference type="Proteomes" id="UP001248709"/>
    </source>
</evidence>
<evidence type="ECO:0000256" key="1">
    <source>
        <dbReference type="ARBA" id="ARBA00004141"/>
    </source>
</evidence>
<keyword evidence="3 5" id="KW-1133">Transmembrane helix</keyword>
<gene>
    <name evidence="5" type="primary">tatC</name>
    <name evidence="6" type="ORF">J2Z22_002936</name>
</gene>
<feature type="transmembrane region" description="Helical" evidence="5">
    <location>
        <begin position="78"/>
        <end position="97"/>
    </location>
</feature>
<comment type="function">
    <text evidence="5">Part of the twin-arginine translocation (Tat) system that transports large folded proteins containing a characteristic twin-arginine motif in their signal peptide across membranes.</text>
</comment>
<feature type="transmembrane region" description="Helical" evidence="5">
    <location>
        <begin position="217"/>
        <end position="235"/>
    </location>
</feature>
<accession>A0ABU3H970</accession>
<dbReference type="PRINTS" id="PR01840">
    <property type="entry name" value="TATCFAMILY"/>
</dbReference>
<dbReference type="InterPro" id="IPR002033">
    <property type="entry name" value="TatC"/>
</dbReference>
<keyword evidence="5" id="KW-1003">Cell membrane</keyword>
<dbReference type="NCBIfam" id="TIGR00945">
    <property type="entry name" value="tatC"/>
    <property type="match status" value="1"/>
</dbReference>
<reference evidence="6 7" key="1">
    <citation type="submission" date="2023-07" db="EMBL/GenBank/DDBJ databases">
        <title>Genomic Encyclopedia of Type Strains, Phase IV (KMG-IV): sequencing the most valuable type-strain genomes for metagenomic binning, comparative biology and taxonomic classification.</title>
        <authorList>
            <person name="Goeker M."/>
        </authorList>
    </citation>
    <scope>NUCLEOTIDE SEQUENCE [LARGE SCALE GENOMIC DNA]</scope>
    <source>
        <strain evidence="6 7">T98</strain>
    </source>
</reference>
<feature type="transmembrane region" description="Helical" evidence="5">
    <location>
        <begin position="25"/>
        <end position="47"/>
    </location>
</feature>
<dbReference type="PANTHER" id="PTHR30371">
    <property type="entry name" value="SEC-INDEPENDENT PROTEIN TRANSLOCASE PROTEIN TATC"/>
    <property type="match status" value="1"/>
</dbReference>
<comment type="subunit">
    <text evidence="5">Forms a complex with TatA.</text>
</comment>
<comment type="similarity">
    <text evidence="5">Belongs to the TatC family.</text>
</comment>